<evidence type="ECO:0000313" key="2">
    <source>
        <dbReference type="EMBL" id="KAK8846943.1"/>
    </source>
</evidence>
<dbReference type="SUPFAM" id="SSF102546">
    <property type="entry name" value="RbsD-like"/>
    <property type="match status" value="1"/>
</dbReference>
<comment type="caution">
    <text evidence="2">The sequence shown here is derived from an EMBL/GenBank/DDBJ whole genome shotgun (WGS) entry which is preliminary data.</text>
</comment>
<sequence length="155" mass="17877">MSNWKTILEEKLPLLGHRNWIVVTDMAYPMQSNPGVLTIFAKEPFNEVVGSVSRMIADAPHVFAHTYLDKEQHSMSETLCKGWETYQKNISSALDMSKVEFLLHEDLIRKLDEVSKLFNVVIIKTSLTIPYSSVFFELDCAYWDSTREASIRKLM</sequence>
<reference evidence="2 3" key="1">
    <citation type="submission" date="2024-04" db="EMBL/GenBank/DDBJ databases">
        <title>Tritrichomonas musculus Genome.</title>
        <authorList>
            <person name="Alves-Ferreira E."/>
            <person name="Grigg M."/>
            <person name="Lorenzi H."/>
            <person name="Galac M."/>
        </authorList>
    </citation>
    <scope>NUCLEOTIDE SEQUENCE [LARGE SCALE GENOMIC DNA]</scope>
    <source>
        <strain evidence="2 3">EAF2021</strain>
    </source>
</reference>
<dbReference type="Proteomes" id="UP001470230">
    <property type="component" value="Unassembled WGS sequence"/>
</dbReference>
<accession>A0ABR2HGM9</accession>
<dbReference type="EMBL" id="JAPFFF010000028">
    <property type="protein sequence ID" value="KAK8846943.1"/>
    <property type="molecule type" value="Genomic_DNA"/>
</dbReference>
<dbReference type="InterPro" id="IPR007721">
    <property type="entry name" value="RbsD_FucU"/>
</dbReference>
<protein>
    <recommendedName>
        <fullName evidence="4">D-ribose pyranase</fullName>
    </recommendedName>
</protein>
<dbReference type="InterPro" id="IPR023750">
    <property type="entry name" value="RbsD-like_sf"/>
</dbReference>
<keyword evidence="1" id="KW-0413">Isomerase</keyword>
<name>A0ABR2HGM9_9EUKA</name>
<evidence type="ECO:0008006" key="4">
    <source>
        <dbReference type="Google" id="ProtNLM"/>
    </source>
</evidence>
<proteinExistence type="predicted"/>
<organism evidence="2 3">
    <name type="scientific">Tritrichomonas musculus</name>
    <dbReference type="NCBI Taxonomy" id="1915356"/>
    <lineage>
        <taxon>Eukaryota</taxon>
        <taxon>Metamonada</taxon>
        <taxon>Parabasalia</taxon>
        <taxon>Tritrichomonadida</taxon>
        <taxon>Tritrichomonadidae</taxon>
        <taxon>Tritrichomonas</taxon>
    </lineage>
</organism>
<evidence type="ECO:0000313" key="3">
    <source>
        <dbReference type="Proteomes" id="UP001470230"/>
    </source>
</evidence>
<dbReference type="Pfam" id="PF05025">
    <property type="entry name" value="RbsD_FucU"/>
    <property type="match status" value="1"/>
</dbReference>
<keyword evidence="3" id="KW-1185">Reference proteome</keyword>
<gene>
    <name evidence="2" type="ORF">M9Y10_019512</name>
</gene>
<dbReference type="Gene3D" id="3.40.1650.10">
    <property type="entry name" value="RbsD-like domain"/>
    <property type="match status" value="1"/>
</dbReference>
<evidence type="ECO:0000256" key="1">
    <source>
        <dbReference type="ARBA" id="ARBA00023235"/>
    </source>
</evidence>